<gene>
    <name evidence="2" type="ORF">ruthe_01140</name>
</gene>
<evidence type="ECO:0000313" key="3">
    <source>
        <dbReference type="Proteomes" id="UP000015346"/>
    </source>
</evidence>
<dbReference type="PATRIC" id="fig|1123069.3.peg.1113"/>
<dbReference type="AlphaFoldDB" id="S9QY61"/>
<protein>
    <submittedName>
        <fullName evidence="2">Putative heme iron utilization protein</fullName>
    </submittedName>
</protein>
<dbReference type="STRING" id="1123069.ruthe_01140"/>
<sequence length="163" mass="17565">MAETRPDPIRPTDAEARNLARRLLNDSRHGALGVLDPESGGPFVSRVATAWEGRAALILVSALSHHSRALMADPRCSLLVGEPGPKGDPLTHPRLTILGRAEPADKAGWRDFWLSRHPKAALYFDFADFAMLRLLPVAAHLNGGFGRAYRLMPADLTEGGGAA</sequence>
<dbReference type="PANTHER" id="PTHR13343:SF17">
    <property type="entry name" value="CELLULAR REPRESSOR OF E1A-STIMULATED GENES, ISOFORM A"/>
    <property type="match status" value="1"/>
</dbReference>
<dbReference type="OrthoDB" id="9814594at2"/>
<feature type="domain" description="Pyridoxamine 5'-phosphate oxidase N-terminal" evidence="1">
    <location>
        <begin position="21"/>
        <end position="116"/>
    </location>
</feature>
<dbReference type="Pfam" id="PF01243">
    <property type="entry name" value="PNPOx_N"/>
    <property type="match status" value="1"/>
</dbReference>
<comment type="caution">
    <text evidence="2">The sequence shown here is derived from an EMBL/GenBank/DDBJ whole genome shotgun (WGS) entry which is preliminary data.</text>
</comment>
<dbReference type="Proteomes" id="UP000015346">
    <property type="component" value="Unassembled WGS sequence"/>
</dbReference>
<dbReference type="HOGENOM" id="CLU_093808_2_1_5"/>
<dbReference type="SUPFAM" id="SSF50475">
    <property type="entry name" value="FMN-binding split barrel"/>
    <property type="match status" value="1"/>
</dbReference>
<evidence type="ECO:0000313" key="2">
    <source>
        <dbReference type="EMBL" id="EPX86326.1"/>
    </source>
</evidence>
<dbReference type="InterPro" id="IPR011576">
    <property type="entry name" value="Pyridox_Oxase_N"/>
</dbReference>
<accession>S9QY61</accession>
<dbReference type="Gene3D" id="2.30.110.10">
    <property type="entry name" value="Electron Transport, Fmn-binding Protein, Chain A"/>
    <property type="match status" value="1"/>
</dbReference>
<name>S9QY61_9RHOB</name>
<evidence type="ECO:0000259" key="1">
    <source>
        <dbReference type="Pfam" id="PF01243"/>
    </source>
</evidence>
<proteinExistence type="predicted"/>
<dbReference type="PANTHER" id="PTHR13343">
    <property type="entry name" value="CREG1 PROTEIN"/>
    <property type="match status" value="1"/>
</dbReference>
<dbReference type="InterPro" id="IPR012349">
    <property type="entry name" value="Split_barrel_FMN-bd"/>
</dbReference>
<reference evidence="2 3" key="1">
    <citation type="journal article" date="2013" name="Stand. Genomic Sci.">
        <title>Genome sequence of the reddish-pigmented Rubellimicrobium thermophilum type strain (DSM 16684(T)), a member of the Roseobacter clade.</title>
        <authorList>
            <person name="Fiebig A."/>
            <person name="Riedel T."/>
            <person name="Gronow S."/>
            <person name="Petersen J."/>
            <person name="Klenk H.P."/>
            <person name="Goker M."/>
        </authorList>
    </citation>
    <scope>NUCLEOTIDE SEQUENCE [LARGE SCALE GENOMIC DNA]</scope>
    <source>
        <strain evidence="2 3">DSM 16684</strain>
    </source>
</reference>
<keyword evidence="3" id="KW-1185">Reference proteome</keyword>
<dbReference type="GO" id="GO:0005737">
    <property type="term" value="C:cytoplasm"/>
    <property type="evidence" value="ECO:0007669"/>
    <property type="project" value="UniProtKB-ARBA"/>
</dbReference>
<dbReference type="RefSeq" id="WP_021097234.1">
    <property type="nucleotide sequence ID" value="NZ_KE557320.1"/>
</dbReference>
<dbReference type="EMBL" id="AOLV01000010">
    <property type="protein sequence ID" value="EPX86326.1"/>
    <property type="molecule type" value="Genomic_DNA"/>
</dbReference>
<organism evidence="2 3">
    <name type="scientific">Rubellimicrobium thermophilum DSM 16684</name>
    <dbReference type="NCBI Taxonomy" id="1123069"/>
    <lineage>
        <taxon>Bacteria</taxon>
        <taxon>Pseudomonadati</taxon>
        <taxon>Pseudomonadota</taxon>
        <taxon>Alphaproteobacteria</taxon>
        <taxon>Rhodobacterales</taxon>
        <taxon>Roseobacteraceae</taxon>
        <taxon>Rubellimicrobium</taxon>
    </lineage>
</organism>